<sequence>MGLCGVPLPECLVMKLIIHHLKQEEMKMMRSLKDSKLCLCCYGIHSWILDIFGRNIHEMVQRITLFRMVDKMYDWMHMQLSLKLIIHPPSQAGGDEEDDEKFERVLNYAFVCYGIHSWILDIGVISMKMSTRITLFRMVDMLYDWMYVQLSLKFGSVEVKKVKTSLSH</sequence>
<dbReference type="AlphaFoldDB" id="A0A8J5GXS0"/>
<proteinExistence type="predicted"/>
<organism evidence="1 2">
    <name type="scientific">Zingiber officinale</name>
    <name type="common">Ginger</name>
    <name type="synonym">Amomum zingiber</name>
    <dbReference type="NCBI Taxonomy" id="94328"/>
    <lineage>
        <taxon>Eukaryota</taxon>
        <taxon>Viridiplantae</taxon>
        <taxon>Streptophyta</taxon>
        <taxon>Embryophyta</taxon>
        <taxon>Tracheophyta</taxon>
        <taxon>Spermatophyta</taxon>
        <taxon>Magnoliopsida</taxon>
        <taxon>Liliopsida</taxon>
        <taxon>Zingiberales</taxon>
        <taxon>Zingiberaceae</taxon>
        <taxon>Zingiber</taxon>
    </lineage>
</organism>
<evidence type="ECO:0000313" key="2">
    <source>
        <dbReference type="Proteomes" id="UP000734854"/>
    </source>
</evidence>
<accession>A0A8J5GXS0</accession>
<name>A0A8J5GXS0_ZINOF</name>
<gene>
    <name evidence="1" type="ORF">ZIOFF_029502</name>
</gene>
<keyword evidence="2" id="KW-1185">Reference proteome</keyword>
<dbReference type="Proteomes" id="UP000734854">
    <property type="component" value="Unassembled WGS sequence"/>
</dbReference>
<protein>
    <submittedName>
        <fullName evidence="1">Uncharacterized protein</fullName>
    </submittedName>
</protein>
<reference evidence="1 2" key="1">
    <citation type="submission" date="2020-08" db="EMBL/GenBank/DDBJ databases">
        <title>Plant Genome Project.</title>
        <authorList>
            <person name="Zhang R.-G."/>
        </authorList>
    </citation>
    <scope>NUCLEOTIDE SEQUENCE [LARGE SCALE GENOMIC DNA]</scope>
    <source>
        <tissue evidence="1">Rhizome</tissue>
    </source>
</reference>
<comment type="caution">
    <text evidence="1">The sequence shown here is derived from an EMBL/GenBank/DDBJ whole genome shotgun (WGS) entry which is preliminary data.</text>
</comment>
<evidence type="ECO:0000313" key="1">
    <source>
        <dbReference type="EMBL" id="KAG6511434.1"/>
    </source>
</evidence>
<dbReference type="EMBL" id="JACMSC010000008">
    <property type="protein sequence ID" value="KAG6511434.1"/>
    <property type="molecule type" value="Genomic_DNA"/>
</dbReference>